<feature type="transmembrane region" description="Helical" evidence="7">
    <location>
        <begin position="161"/>
        <end position="185"/>
    </location>
</feature>
<organism evidence="8">
    <name type="scientific">Cyanothece sp. (strain PCC 7425 / ATCC 29141)</name>
    <dbReference type="NCBI Taxonomy" id="395961"/>
    <lineage>
        <taxon>Bacteria</taxon>
        <taxon>Bacillati</taxon>
        <taxon>Cyanobacteriota</taxon>
        <taxon>Cyanophyceae</taxon>
        <taxon>Gomontiellales</taxon>
        <taxon>Cyanothecaceae</taxon>
        <taxon>Cyanothece</taxon>
    </lineage>
</organism>
<keyword evidence="3" id="KW-1003">Cell membrane</keyword>
<sequence length="508" mass="55311">MPDLPLKSSSPQHFQTEHLKQDLKGRSVRGGVVTVLTQSSKMVFNLGALAILARLLTPQDFGLIAMVATVTNLVTLFKDMGLSMATVQKAEIDHHQVSTLFWVNVGFSAAIALVIAALSPSIAWFYREPRLVPITLILSVGLGLSGLMVQHEALLRRQMRFTDLALVQVASMALGAGVAIAAAWGGAGYWSLVVKQLVEQLVSIVGVWVLCSWRPGWPGKLSAIRDMLAFGGNLMGFNFVNYFARNLDNVLIGWRWGALSLGLYDKAYQLFLFPIQQLNTPFAAVATPALSRLVDAPAQYRQAYLRVLDKLALLSMPFIAFTIATADWIIDLALGSQWSEASRIFAWLGFTALVQPISNSTGWLFMTQGRTWQMFQWGMVGSLLSVVAIVAGLPWGAEGVAASYSISGLLIRTPLLFWFVCRQGPVRLVDLYRTIAPAALASVLSLLLLFGFRLWSGVTNPWWGLALTALITVAATLAGLSVLPAGRSSLKDLSGLSRLASMKSRFKP</sequence>
<dbReference type="CDD" id="cd13127">
    <property type="entry name" value="MATE_tuaB_like"/>
    <property type="match status" value="1"/>
</dbReference>
<evidence type="ECO:0000256" key="2">
    <source>
        <dbReference type="ARBA" id="ARBA00007430"/>
    </source>
</evidence>
<dbReference type="Pfam" id="PF13440">
    <property type="entry name" value="Polysacc_synt_3"/>
    <property type="match status" value="1"/>
</dbReference>
<evidence type="ECO:0000256" key="4">
    <source>
        <dbReference type="ARBA" id="ARBA00022692"/>
    </source>
</evidence>
<feature type="transmembrane region" description="Helical" evidence="7">
    <location>
        <begin position="131"/>
        <end position="149"/>
    </location>
</feature>
<feature type="transmembrane region" description="Helical" evidence="7">
    <location>
        <begin position="99"/>
        <end position="125"/>
    </location>
</feature>
<dbReference type="KEGG" id="cyn:Cyan7425_1128"/>
<evidence type="ECO:0000256" key="6">
    <source>
        <dbReference type="ARBA" id="ARBA00023136"/>
    </source>
</evidence>
<feature type="transmembrane region" description="Helical" evidence="7">
    <location>
        <begin position="345"/>
        <end position="365"/>
    </location>
</feature>
<dbReference type="InterPro" id="IPR050833">
    <property type="entry name" value="Poly_Biosynth_Transport"/>
</dbReference>
<feature type="transmembrane region" description="Helical" evidence="7">
    <location>
        <begin position="61"/>
        <end position="78"/>
    </location>
</feature>
<accession>B8HLM4</accession>
<dbReference type="AlphaFoldDB" id="B8HLM4"/>
<proteinExistence type="inferred from homology"/>
<keyword evidence="4 7" id="KW-0812">Transmembrane</keyword>
<feature type="transmembrane region" description="Helical" evidence="7">
    <location>
        <begin position="462"/>
        <end position="483"/>
    </location>
</feature>
<gene>
    <name evidence="8" type="ordered locus">Cyan7425_1128</name>
</gene>
<evidence type="ECO:0000256" key="7">
    <source>
        <dbReference type="SAM" id="Phobius"/>
    </source>
</evidence>
<evidence type="ECO:0000256" key="1">
    <source>
        <dbReference type="ARBA" id="ARBA00004651"/>
    </source>
</evidence>
<keyword evidence="6 7" id="KW-0472">Membrane</keyword>
<dbReference type="STRING" id="395961.Cyan7425_1128"/>
<comment type="similarity">
    <text evidence="2">Belongs to the polysaccharide synthase family.</text>
</comment>
<keyword evidence="5 7" id="KW-1133">Transmembrane helix</keyword>
<dbReference type="PANTHER" id="PTHR30250:SF10">
    <property type="entry name" value="LIPOPOLYSACCHARIDE BIOSYNTHESIS PROTEIN WZXC"/>
    <property type="match status" value="1"/>
</dbReference>
<dbReference type="PANTHER" id="PTHR30250">
    <property type="entry name" value="PST FAMILY PREDICTED COLANIC ACID TRANSPORTER"/>
    <property type="match status" value="1"/>
</dbReference>
<evidence type="ECO:0000313" key="8">
    <source>
        <dbReference type="EMBL" id="ACL43512.1"/>
    </source>
</evidence>
<dbReference type="eggNOG" id="COG2244">
    <property type="taxonomic scope" value="Bacteria"/>
</dbReference>
<feature type="transmembrane region" description="Helical" evidence="7">
    <location>
        <begin position="401"/>
        <end position="420"/>
    </location>
</feature>
<dbReference type="GO" id="GO:0005886">
    <property type="term" value="C:plasma membrane"/>
    <property type="evidence" value="ECO:0007669"/>
    <property type="project" value="UniProtKB-SubCell"/>
</dbReference>
<evidence type="ECO:0000256" key="3">
    <source>
        <dbReference type="ARBA" id="ARBA00022475"/>
    </source>
</evidence>
<dbReference type="HOGENOM" id="CLU_026911_2_0_3"/>
<reference evidence="8" key="1">
    <citation type="submission" date="2009-01" db="EMBL/GenBank/DDBJ databases">
        <title>Complete sequence of chromosome Cyanothece sp. PCC 7425.</title>
        <authorList>
            <consortium name="US DOE Joint Genome Institute"/>
            <person name="Lucas S."/>
            <person name="Copeland A."/>
            <person name="Lapidus A."/>
            <person name="Glavina del Rio T."/>
            <person name="Dalin E."/>
            <person name="Tice H."/>
            <person name="Bruce D."/>
            <person name="Goodwin L."/>
            <person name="Pitluck S."/>
            <person name="Sims D."/>
            <person name="Meineke L."/>
            <person name="Brettin T."/>
            <person name="Detter J.C."/>
            <person name="Han C."/>
            <person name="Larimer F."/>
            <person name="Land M."/>
            <person name="Hauser L."/>
            <person name="Kyrpides N."/>
            <person name="Ovchinnikova G."/>
            <person name="Liberton M."/>
            <person name="Stoeckel J."/>
            <person name="Banerjee A."/>
            <person name="Singh A."/>
            <person name="Page L."/>
            <person name="Sato H."/>
            <person name="Zhao L."/>
            <person name="Sherman L."/>
            <person name="Pakrasi H."/>
            <person name="Richardson P."/>
        </authorList>
    </citation>
    <scope>NUCLEOTIDE SEQUENCE</scope>
    <source>
        <strain evidence="8">PCC 7425</strain>
    </source>
</reference>
<dbReference type="EMBL" id="CP001344">
    <property type="protein sequence ID" value="ACL43512.1"/>
    <property type="molecule type" value="Genomic_DNA"/>
</dbReference>
<name>B8HLM4_CYAP4</name>
<protein>
    <submittedName>
        <fullName evidence="8">Polysaccharide biosynthesis protein</fullName>
    </submittedName>
</protein>
<feature type="transmembrane region" description="Helical" evidence="7">
    <location>
        <begin position="432"/>
        <end position="456"/>
    </location>
</feature>
<feature type="transmembrane region" description="Helical" evidence="7">
    <location>
        <begin position="377"/>
        <end position="395"/>
    </location>
</feature>
<comment type="subcellular location">
    <subcellularLocation>
        <location evidence="1">Cell membrane</location>
        <topology evidence="1">Multi-pass membrane protein</topology>
    </subcellularLocation>
</comment>
<feature type="transmembrane region" description="Helical" evidence="7">
    <location>
        <begin position="311"/>
        <end position="330"/>
    </location>
</feature>
<evidence type="ECO:0000256" key="5">
    <source>
        <dbReference type="ARBA" id="ARBA00022989"/>
    </source>
</evidence>